<dbReference type="InterPro" id="IPR002938">
    <property type="entry name" value="FAD-bd"/>
</dbReference>
<dbReference type="PANTHER" id="PTHR43004:SF19">
    <property type="entry name" value="BINDING MONOOXYGENASE, PUTATIVE (JCVI)-RELATED"/>
    <property type="match status" value="1"/>
</dbReference>
<dbReference type="InterPro" id="IPR050641">
    <property type="entry name" value="RIFMO-like"/>
</dbReference>
<evidence type="ECO:0000259" key="5">
    <source>
        <dbReference type="Pfam" id="PF01494"/>
    </source>
</evidence>
<evidence type="ECO:0000256" key="4">
    <source>
        <dbReference type="SAM" id="MobiDB-lite"/>
    </source>
</evidence>
<dbReference type="Gene3D" id="3.50.50.60">
    <property type="entry name" value="FAD/NAD(P)-binding domain"/>
    <property type="match status" value="1"/>
</dbReference>
<dbReference type="GO" id="GO:0016709">
    <property type="term" value="F:oxidoreductase activity, acting on paired donors, with incorporation or reduction of molecular oxygen, NAD(P)H as one donor, and incorporation of one atom of oxygen"/>
    <property type="evidence" value="ECO:0007669"/>
    <property type="project" value="UniProtKB-ARBA"/>
</dbReference>
<keyword evidence="7" id="KW-1185">Reference proteome</keyword>
<evidence type="ECO:0000313" key="6">
    <source>
        <dbReference type="EMBL" id="SDB96520.1"/>
    </source>
</evidence>
<dbReference type="Pfam" id="PF01494">
    <property type="entry name" value="FAD_binding_3"/>
    <property type="match status" value="1"/>
</dbReference>
<dbReference type="InterPro" id="IPR036188">
    <property type="entry name" value="FAD/NAD-bd_sf"/>
</dbReference>
<dbReference type="Proteomes" id="UP000199086">
    <property type="component" value="Unassembled WGS sequence"/>
</dbReference>
<keyword evidence="6" id="KW-0503">Monooxygenase</keyword>
<keyword evidence="3" id="KW-0274">FAD</keyword>
<evidence type="ECO:0000256" key="2">
    <source>
        <dbReference type="ARBA" id="ARBA00022630"/>
    </source>
</evidence>
<evidence type="ECO:0000256" key="1">
    <source>
        <dbReference type="ARBA" id="ARBA00001974"/>
    </source>
</evidence>
<evidence type="ECO:0000313" key="7">
    <source>
        <dbReference type="Proteomes" id="UP000199086"/>
    </source>
</evidence>
<feature type="domain" description="FAD-binding" evidence="5">
    <location>
        <begin position="32"/>
        <end position="99"/>
    </location>
</feature>
<keyword evidence="2" id="KW-0285">Flavoprotein</keyword>
<comment type="cofactor">
    <cofactor evidence="1">
        <name>FAD</name>
        <dbReference type="ChEBI" id="CHEBI:57692"/>
    </cofactor>
</comment>
<proteinExistence type="predicted"/>
<protein>
    <submittedName>
        <fullName evidence="6">Phenol 2-monooxygenase</fullName>
    </submittedName>
</protein>
<feature type="region of interest" description="Disordered" evidence="4">
    <location>
        <begin position="1"/>
        <end position="27"/>
    </location>
</feature>
<name>A0A1G6HQK1_9ACTN</name>
<keyword evidence="6" id="KW-0560">Oxidoreductase</keyword>
<dbReference type="AlphaFoldDB" id="A0A1G6HQK1"/>
<dbReference type="PANTHER" id="PTHR43004">
    <property type="entry name" value="TRK SYSTEM POTASSIUM UPTAKE PROTEIN"/>
    <property type="match status" value="1"/>
</dbReference>
<accession>A0A1G6HQK1</accession>
<sequence length="106" mass="11448">MQYFLNGYRPGNPRIPDPAEGRSEDQGPLLDEVDVLIVGTGPAGLLLAAQLSNFPDINTRIVEKAESPLEIGRADGVNMRTVETFEAFGLADRMMAEAYWGTGPPA</sequence>
<organism evidence="6 7">
    <name type="scientific">Raineyella antarctica</name>
    <dbReference type="NCBI Taxonomy" id="1577474"/>
    <lineage>
        <taxon>Bacteria</taxon>
        <taxon>Bacillati</taxon>
        <taxon>Actinomycetota</taxon>
        <taxon>Actinomycetes</taxon>
        <taxon>Propionibacteriales</taxon>
        <taxon>Propionibacteriaceae</taxon>
        <taxon>Raineyella</taxon>
    </lineage>
</organism>
<gene>
    <name evidence="6" type="ORF">GA0111570_11227</name>
</gene>
<dbReference type="RefSeq" id="WP_217634202.1">
    <property type="nucleotide sequence ID" value="NZ_FMYF01000012.1"/>
</dbReference>
<dbReference type="STRING" id="1577474.GA0111570_11227"/>
<reference evidence="6 7" key="1">
    <citation type="submission" date="2016-06" db="EMBL/GenBank/DDBJ databases">
        <authorList>
            <person name="Olsen C.W."/>
            <person name="Carey S."/>
            <person name="Hinshaw L."/>
            <person name="Karasin A.I."/>
        </authorList>
    </citation>
    <scope>NUCLEOTIDE SEQUENCE [LARGE SCALE GENOMIC DNA]</scope>
    <source>
        <strain evidence="6 7">LZ-22</strain>
    </source>
</reference>
<dbReference type="EMBL" id="FMYF01000012">
    <property type="protein sequence ID" value="SDB96520.1"/>
    <property type="molecule type" value="Genomic_DNA"/>
</dbReference>
<dbReference type="SUPFAM" id="SSF51905">
    <property type="entry name" value="FAD/NAD(P)-binding domain"/>
    <property type="match status" value="1"/>
</dbReference>
<evidence type="ECO:0000256" key="3">
    <source>
        <dbReference type="ARBA" id="ARBA00022827"/>
    </source>
</evidence>
<dbReference type="GO" id="GO:0071949">
    <property type="term" value="F:FAD binding"/>
    <property type="evidence" value="ECO:0007669"/>
    <property type="project" value="InterPro"/>
</dbReference>